<dbReference type="Gramene" id="CDY43431">
    <property type="protein sequence ID" value="CDY43431"/>
    <property type="gene ID" value="GSBRNA2T00076651001"/>
</dbReference>
<evidence type="ECO:0000313" key="3">
    <source>
        <dbReference type="Proteomes" id="UP000028999"/>
    </source>
</evidence>
<dbReference type="AlphaFoldDB" id="A0A078I0S9"/>
<gene>
    <name evidence="2" type="primary">BnaC07g14980D</name>
    <name evidence="2" type="ORF">GSBRNA2T00076651001</name>
</gene>
<accession>A0A078I0S9</accession>
<dbReference type="Proteomes" id="UP000028999">
    <property type="component" value="Unassembled WGS sequence"/>
</dbReference>
<dbReference type="EMBL" id="LK032556">
    <property type="protein sequence ID" value="CDY43431.1"/>
    <property type="molecule type" value="Genomic_DNA"/>
</dbReference>
<name>A0A078I0S9_BRANA</name>
<feature type="region of interest" description="Disordered" evidence="1">
    <location>
        <begin position="91"/>
        <end position="150"/>
    </location>
</feature>
<reference evidence="2 3" key="1">
    <citation type="journal article" date="2014" name="Science">
        <title>Plant genetics. Early allopolyploid evolution in the post-Neolithic Brassica napus oilseed genome.</title>
        <authorList>
            <person name="Chalhoub B."/>
            <person name="Denoeud F."/>
            <person name="Liu S."/>
            <person name="Parkin I.A."/>
            <person name="Tang H."/>
            <person name="Wang X."/>
            <person name="Chiquet J."/>
            <person name="Belcram H."/>
            <person name="Tong C."/>
            <person name="Samans B."/>
            <person name="Correa M."/>
            <person name="Da Silva C."/>
            <person name="Just J."/>
            <person name="Falentin C."/>
            <person name="Koh C.S."/>
            <person name="Le Clainche I."/>
            <person name="Bernard M."/>
            <person name="Bento P."/>
            <person name="Noel B."/>
            <person name="Labadie K."/>
            <person name="Alberti A."/>
            <person name="Charles M."/>
            <person name="Arnaud D."/>
            <person name="Guo H."/>
            <person name="Daviaud C."/>
            <person name="Alamery S."/>
            <person name="Jabbari K."/>
            <person name="Zhao M."/>
            <person name="Edger P.P."/>
            <person name="Chelaifa H."/>
            <person name="Tack D."/>
            <person name="Lassalle G."/>
            <person name="Mestiri I."/>
            <person name="Schnel N."/>
            <person name="Le Paslier M.C."/>
            <person name="Fan G."/>
            <person name="Renault V."/>
            <person name="Bayer P.E."/>
            <person name="Golicz A.A."/>
            <person name="Manoli S."/>
            <person name="Lee T.H."/>
            <person name="Thi V.H."/>
            <person name="Chalabi S."/>
            <person name="Hu Q."/>
            <person name="Fan C."/>
            <person name="Tollenaere R."/>
            <person name="Lu Y."/>
            <person name="Battail C."/>
            <person name="Shen J."/>
            <person name="Sidebottom C.H."/>
            <person name="Wang X."/>
            <person name="Canaguier A."/>
            <person name="Chauveau A."/>
            <person name="Berard A."/>
            <person name="Deniot G."/>
            <person name="Guan M."/>
            <person name="Liu Z."/>
            <person name="Sun F."/>
            <person name="Lim Y.P."/>
            <person name="Lyons E."/>
            <person name="Town C.D."/>
            <person name="Bancroft I."/>
            <person name="Wang X."/>
            <person name="Meng J."/>
            <person name="Ma J."/>
            <person name="Pires J.C."/>
            <person name="King G.J."/>
            <person name="Brunel D."/>
            <person name="Delourme R."/>
            <person name="Renard M."/>
            <person name="Aury J.M."/>
            <person name="Adams K.L."/>
            <person name="Batley J."/>
            <person name="Snowdon R.J."/>
            <person name="Tost J."/>
            <person name="Edwards D."/>
            <person name="Zhou Y."/>
            <person name="Hua W."/>
            <person name="Sharpe A.G."/>
            <person name="Paterson A.H."/>
            <person name="Guan C."/>
            <person name="Wincker P."/>
        </authorList>
    </citation>
    <scope>NUCLEOTIDE SEQUENCE [LARGE SCALE GENOMIC DNA]</scope>
    <source>
        <strain evidence="3">cv. Darmor-bzh</strain>
    </source>
</reference>
<protein>
    <submittedName>
        <fullName evidence="2">BnaC07g14980D protein</fullName>
    </submittedName>
</protein>
<sequence>MGFNEEHILWVLACFQSPIRSTDDRGSGSFCETRLCEDSLLIDVRVVSPAIHFLQYVTESINLITLLINAIDPRPPLRCIQDDPFFIHRKTETMNGNSRRKSETESSSSLESRDPLRISSSSDSLRRKTRNLTSSWWNGWDGKSEEEWQD</sequence>
<dbReference type="PaxDb" id="3708-A0A078I0S9"/>
<evidence type="ECO:0000256" key="1">
    <source>
        <dbReference type="SAM" id="MobiDB-lite"/>
    </source>
</evidence>
<proteinExistence type="predicted"/>
<keyword evidence="3" id="KW-1185">Reference proteome</keyword>
<organism evidence="2 3">
    <name type="scientific">Brassica napus</name>
    <name type="common">Rape</name>
    <dbReference type="NCBI Taxonomy" id="3708"/>
    <lineage>
        <taxon>Eukaryota</taxon>
        <taxon>Viridiplantae</taxon>
        <taxon>Streptophyta</taxon>
        <taxon>Embryophyta</taxon>
        <taxon>Tracheophyta</taxon>
        <taxon>Spermatophyta</taxon>
        <taxon>Magnoliopsida</taxon>
        <taxon>eudicotyledons</taxon>
        <taxon>Gunneridae</taxon>
        <taxon>Pentapetalae</taxon>
        <taxon>rosids</taxon>
        <taxon>malvids</taxon>
        <taxon>Brassicales</taxon>
        <taxon>Brassicaceae</taxon>
        <taxon>Brassiceae</taxon>
        <taxon>Brassica</taxon>
    </lineage>
</organism>
<evidence type="ECO:0000313" key="2">
    <source>
        <dbReference type="EMBL" id="CDY43431.1"/>
    </source>
</evidence>